<organism evidence="1 2">
    <name type="scientific">Trichoderma asperellum (strain ATCC 204424 / CBS 433.97 / NBRC 101777)</name>
    <dbReference type="NCBI Taxonomy" id="1042311"/>
    <lineage>
        <taxon>Eukaryota</taxon>
        <taxon>Fungi</taxon>
        <taxon>Dikarya</taxon>
        <taxon>Ascomycota</taxon>
        <taxon>Pezizomycotina</taxon>
        <taxon>Sordariomycetes</taxon>
        <taxon>Hypocreomycetidae</taxon>
        <taxon>Hypocreales</taxon>
        <taxon>Hypocreaceae</taxon>
        <taxon>Trichoderma</taxon>
    </lineage>
</organism>
<dbReference type="EMBL" id="KZ679276">
    <property type="protein sequence ID" value="PTB35393.1"/>
    <property type="molecule type" value="Genomic_DNA"/>
</dbReference>
<dbReference type="AlphaFoldDB" id="A0A2T3YS42"/>
<sequence>MQPRICTVLATPPTKSADGWPAANRRPAPCTMEPLITPPEPFGGTSLALANSPMRMRARQHLHVTGAAARKLHQSS</sequence>
<gene>
    <name evidence="1" type="ORF">M441DRAFT_330558</name>
</gene>
<evidence type="ECO:0000313" key="2">
    <source>
        <dbReference type="Proteomes" id="UP000240493"/>
    </source>
</evidence>
<dbReference type="Proteomes" id="UP000240493">
    <property type="component" value="Unassembled WGS sequence"/>
</dbReference>
<reference evidence="1 2" key="1">
    <citation type="submission" date="2016-07" db="EMBL/GenBank/DDBJ databases">
        <title>Multiple horizontal gene transfer events from other fungi enriched the ability of initially mycotrophic Trichoderma (Ascomycota) to feed on dead plant biomass.</title>
        <authorList>
            <consortium name="DOE Joint Genome Institute"/>
            <person name="Aerts A."/>
            <person name="Atanasova L."/>
            <person name="Chenthamara K."/>
            <person name="Zhang J."/>
            <person name="Grujic M."/>
            <person name="Henrissat B."/>
            <person name="Kuo A."/>
            <person name="Salamov A."/>
            <person name="Lipzen A."/>
            <person name="Labutti K."/>
            <person name="Barry K."/>
            <person name="Miao Y."/>
            <person name="Rahimi M.J."/>
            <person name="Shen Q."/>
            <person name="Grigoriev I.V."/>
            <person name="Kubicek C.P."/>
            <person name="Druzhinina I.S."/>
        </authorList>
    </citation>
    <scope>NUCLEOTIDE SEQUENCE [LARGE SCALE GENOMIC DNA]</scope>
    <source>
        <strain evidence="1 2">CBS 433.97</strain>
    </source>
</reference>
<evidence type="ECO:0000313" key="1">
    <source>
        <dbReference type="EMBL" id="PTB35393.1"/>
    </source>
</evidence>
<name>A0A2T3YS42_TRIA4</name>
<accession>A0A2T3YS42</accession>
<proteinExistence type="predicted"/>
<protein>
    <submittedName>
        <fullName evidence="1">Uncharacterized protein</fullName>
    </submittedName>
</protein>
<keyword evidence="2" id="KW-1185">Reference proteome</keyword>